<dbReference type="Pfam" id="PF18849">
    <property type="entry name" value="baeRF_family7"/>
    <property type="match status" value="1"/>
</dbReference>
<feature type="compositionally biased region" description="Polar residues" evidence="1">
    <location>
        <begin position="174"/>
        <end position="183"/>
    </location>
</feature>
<keyword evidence="3" id="KW-1185">Reference proteome</keyword>
<dbReference type="EMBL" id="VOOR01000009">
    <property type="protein sequence ID" value="TXB65540.1"/>
    <property type="molecule type" value="Genomic_DNA"/>
</dbReference>
<dbReference type="AlphaFoldDB" id="A0A5C6RVG0"/>
<evidence type="ECO:0000313" key="3">
    <source>
        <dbReference type="Proteomes" id="UP000321580"/>
    </source>
</evidence>
<proteinExistence type="predicted"/>
<accession>A0A5C6RVG0</accession>
<dbReference type="OrthoDB" id="4393931at2"/>
<name>A0A5C6RVG0_9BACT</name>
<comment type="caution">
    <text evidence="2">The sequence shown here is derived from an EMBL/GenBank/DDBJ whole genome shotgun (WGS) entry which is preliminary data.</text>
</comment>
<sequence>MINDKQFRTLAAYKGKYLISIFIPTYRAGHAKEDRLRFKNALSEASKRLESAGAPTNEARKILRPGQELLEDSRFWLHLSDGLCFFAGPDFSHYEIMPITFDARVSIGRSFLLSPLLPVLNHDSRFFLLALSQNEIRFFEGSRYSITPVQIEDLVPKDMASLFELSDAPGTLQHHGSSQQSQVYHGHGYGKDDQEQDLIKYFREVDEGLMQMLHDEQPPMVLACVDYLYPIYKSISKYSRIYPEPIPGNPDHQDAVLLHEKAWSRLGPYFHQQREEDGAQFGERKSKAMGTVEPTEIIPAAAYQKIEVLFLRKGARLPGKFDPSVNQLDITEGFSYENMDLLDFAAVQTYLNGGRVYLMEASEMPAPSTPACAIYRY</sequence>
<evidence type="ECO:0000256" key="1">
    <source>
        <dbReference type="SAM" id="MobiDB-lite"/>
    </source>
</evidence>
<reference evidence="2 3" key="1">
    <citation type="submission" date="2019-08" db="EMBL/GenBank/DDBJ databases">
        <title>Genome of Phaeodactylibacter luteus.</title>
        <authorList>
            <person name="Bowman J.P."/>
        </authorList>
    </citation>
    <scope>NUCLEOTIDE SEQUENCE [LARGE SCALE GENOMIC DNA]</scope>
    <source>
        <strain evidence="2 3">KCTC 42180</strain>
    </source>
</reference>
<feature type="region of interest" description="Disordered" evidence="1">
    <location>
        <begin position="171"/>
        <end position="190"/>
    </location>
</feature>
<organism evidence="2 3">
    <name type="scientific">Phaeodactylibacter luteus</name>
    <dbReference type="NCBI Taxonomy" id="1564516"/>
    <lineage>
        <taxon>Bacteria</taxon>
        <taxon>Pseudomonadati</taxon>
        <taxon>Bacteroidota</taxon>
        <taxon>Saprospiria</taxon>
        <taxon>Saprospirales</taxon>
        <taxon>Haliscomenobacteraceae</taxon>
        <taxon>Phaeodactylibacter</taxon>
    </lineage>
</organism>
<evidence type="ECO:0000313" key="2">
    <source>
        <dbReference type="EMBL" id="TXB65540.1"/>
    </source>
</evidence>
<dbReference type="InterPro" id="IPR040837">
    <property type="entry name" value="Bact_RF_family7"/>
</dbReference>
<dbReference type="RefSeq" id="WP_147166549.1">
    <property type="nucleotide sequence ID" value="NZ_VOOR01000009.1"/>
</dbReference>
<protein>
    <submittedName>
        <fullName evidence="2">Uncharacterized protein</fullName>
    </submittedName>
</protein>
<dbReference type="Proteomes" id="UP000321580">
    <property type="component" value="Unassembled WGS sequence"/>
</dbReference>
<gene>
    <name evidence="2" type="ORF">FRY97_06045</name>
</gene>